<dbReference type="InterPro" id="IPR003439">
    <property type="entry name" value="ABC_transporter-like_ATP-bd"/>
</dbReference>
<accession>Q7M979</accession>
<dbReference type="InterPro" id="IPR017871">
    <property type="entry name" value="ABC_transporter-like_CS"/>
</dbReference>
<evidence type="ECO:0000256" key="1">
    <source>
        <dbReference type="ARBA" id="ARBA00022448"/>
    </source>
</evidence>
<dbReference type="FunFam" id="3.40.50.300:FF:000134">
    <property type="entry name" value="Iron-enterobactin ABC transporter ATP-binding protein"/>
    <property type="match status" value="1"/>
</dbReference>
<evidence type="ECO:0000256" key="3">
    <source>
        <dbReference type="ARBA" id="ARBA00022840"/>
    </source>
</evidence>
<evidence type="ECO:0000256" key="2">
    <source>
        <dbReference type="ARBA" id="ARBA00022741"/>
    </source>
</evidence>
<dbReference type="SUPFAM" id="SSF52540">
    <property type="entry name" value="P-loop containing nucleoside triphosphate hydrolases"/>
    <property type="match status" value="1"/>
</dbReference>
<dbReference type="eggNOG" id="COG1120">
    <property type="taxonomic scope" value="Bacteria"/>
</dbReference>
<dbReference type="PANTHER" id="PTHR42734:SF19">
    <property type="entry name" value="IRON COMPOUNDS ABC TRANSPORTER, ATP-BINDING PROTEIN"/>
    <property type="match status" value="1"/>
</dbReference>
<dbReference type="Pfam" id="PF00005">
    <property type="entry name" value="ABC_tran"/>
    <property type="match status" value="1"/>
</dbReference>
<keyword evidence="3" id="KW-0067">ATP-binding</keyword>
<dbReference type="InterPro" id="IPR050153">
    <property type="entry name" value="Metal_Ion_Import_ABC"/>
</dbReference>
<proteinExistence type="predicted"/>
<dbReference type="HOGENOM" id="CLU_000604_1_11_7"/>
<dbReference type="Proteomes" id="UP000000422">
    <property type="component" value="Chromosome"/>
</dbReference>
<dbReference type="InterPro" id="IPR027417">
    <property type="entry name" value="P-loop_NTPase"/>
</dbReference>
<keyword evidence="1" id="KW-0813">Transport</keyword>
<dbReference type="PROSITE" id="PS50893">
    <property type="entry name" value="ABC_TRANSPORTER_2"/>
    <property type="match status" value="1"/>
</dbReference>
<dbReference type="PANTHER" id="PTHR42734">
    <property type="entry name" value="METAL TRANSPORT SYSTEM ATP-BINDING PROTEIN TM_0124-RELATED"/>
    <property type="match status" value="1"/>
</dbReference>
<sequence length="262" mass="28861">MLCVKEVAGGYGARDILSGLSFTLEAGRVVSILGANGSGKSTLLKMIIGALPYRGEIFLGGREAKTLRASKRAELVAYVPQSYLIPFEFSVLEVVLMGRFRESPFGFGYSKEDRRIALEALERIGAQTLIPRVYRELSGGERQLVLLAQALAQNSSMILMDEPVTGLDFGNQRRLLSLMGELAGEGKSIIQTTHYPDHALEVSHQVIWIEKGEILAQGSPRETITPQRIYQVYGVETELVNHPRGGDRLVTPSIRFEREGIA</sequence>
<dbReference type="EMBL" id="BX571660">
    <property type="protein sequence ID" value="CAE10214.1"/>
    <property type="molecule type" value="Genomic_DNA"/>
</dbReference>
<dbReference type="InterPro" id="IPR003593">
    <property type="entry name" value="AAA+_ATPase"/>
</dbReference>
<dbReference type="RefSeq" id="WP_011139005.1">
    <property type="nucleotide sequence ID" value="NC_005090.1"/>
</dbReference>
<keyword evidence="6" id="KW-1185">Reference proteome</keyword>
<keyword evidence="2" id="KW-0547">Nucleotide-binding</keyword>
<dbReference type="AlphaFoldDB" id="Q7M979"/>
<dbReference type="SMART" id="SM00382">
    <property type="entry name" value="AAA"/>
    <property type="match status" value="1"/>
</dbReference>
<dbReference type="GO" id="GO:0016887">
    <property type="term" value="F:ATP hydrolysis activity"/>
    <property type="evidence" value="ECO:0007669"/>
    <property type="project" value="InterPro"/>
</dbReference>
<dbReference type="GO" id="GO:0005524">
    <property type="term" value="F:ATP binding"/>
    <property type="evidence" value="ECO:0007669"/>
    <property type="project" value="UniProtKB-KW"/>
</dbReference>
<dbReference type="CDD" id="cd03214">
    <property type="entry name" value="ABC_Iron-Siderophores_B12_Hemin"/>
    <property type="match status" value="1"/>
</dbReference>
<feature type="domain" description="ABC transporter" evidence="4">
    <location>
        <begin position="2"/>
        <end position="236"/>
    </location>
</feature>
<reference evidence="5 6" key="1">
    <citation type="journal article" date="2003" name="Proc. Natl. Acad. Sci. U.S.A.">
        <title>Complete genome sequence and analysis of Wolinella succinogenes.</title>
        <authorList>
            <person name="Baar C."/>
            <person name="Eppinger M."/>
            <person name="Raddatz G."/>
            <person name="Simon JM."/>
            <person name="Lanz C."/>
            <person name="Klimmek O."/>
            <person name="Nandakumar R."/>
            <person name="Gross R."/>
            <person name="Rosinus A."/>
            <person name="Keller H."/>
            <person name="Jagtap P."/>
            <person name="Linke B."/>
            <person name="Meyer F."/>
            <person name="Lederer H."/>
            <person name="Schuster S.C."/>
        </authorList>
    </citation>
    <scope>NUCLEOTIDE SEQUENCE [LARGE SCALE GENOMIC DNA]</scope>
    <source>
        <strain evidence="6">ATCC 29543 / DSM 1740 / CCUG 13145 / JCM 31913 / LMG 7466 / NCTC 11488 / FDC 602W</strain>
    </source>
</reference>
<name>Q7M979_WOLSU</name>
<dbReference type="KEGG" id="wsu:WS1124"/>
<evidence type="ECO:0000259" key="4">
    <source>
        <dbReference type="PROSITE" id="PS50893"/>
    </source>
</evidence>
<dbReference type="STRING" id="273121.WS1124"/>
<gene>
    <name evidence="5" type="ordered locus">WS1124</name>
</gene>
<protein>
    <submittedName>
        <fullName evidence="5">ABC-TYPE IRON (III) TRANSPORT SYSTEM</fullName>
    </submittedName>
</protein>
<evidence type="ECO:0000313" key="5">
    <source>
        <dbReference type="EMBL" id="CAE10214.1"/>
    </source>
</evidence>
<evidence type="ECO:0000313" key="6">
    <source>
        <dbReference type="Proteomes" id="UP000000422"/>
    </source>
</evidence>
<dbReference type="Gene3D" id="3.40.50.300">
    <property type="entry name" value="P-loop containing nucleotide triphosphate hydrolases"/>
    <property type="match status" value="1"/>
</dbReference>
<dbReference type="PROSITE" id="PS00211">
    <property type="entry name" value="ABC_TRANSPORTER_1"/>
    <property type="match status" value="1"/>
</dbReference>
<organism evidence="6">
    <name type="scientific">Wolinella succinogenes (strain ATCC 29543 / DSM 1740 / CCUG 13145 / JCM 31913 / LMG 7466 / NCTC 11488 / FDC 602W)</name>
    <name type="common">Vibrio succinogenes</name>
    <dbReference type="NCBI Taxonomy" id="273121"/>
    <lineage>
        <taxon>Bacteria</taxon>
        <taxon>Pseudomonadati</taxon>
        <taxon>Campylobacterota</taxon>
        <taxon>Epsilonproteobacteria</taxon>
        <taxon>Campylobacterales</taxon>
        <taxon>Helicobacteraceae</taxon>
        <taxon>Wolinella</taxon>
    </lineage>
</organism>